<protein>
    <submittedName>
        <fullName evidence="3">Carbohydrate diacid regulator</fullName>
    </submittedName>
</protein>
<name>A0A4R1MJU5_9FIRM</name>
<dbReference type="Pfam" id="PF05651">
    <property type="entry name" value="Diacid_rec"/>
    <property type="match status" value="1"/>
</dbReference>
<feature type="domain" description="PucR C-terminal helix-turn-helix" evidence="2">
    <location>
        <begin position="318"/>
        <end position="359"/>
    </location>
</feature>
<dbReference type="PANTHER" id="PTHR33744">
    <property type="entry name" value="CARBOHYDRATE DIACID REGULATOR"/>
    <property type="match status" value="1"/>
</dbReference>
<evidence type="ECO:0000313" key="3">
    <source>
        <dbReference type="EMBL" id="TCK92725.1"/>
    </source>
</evidence>
<evidence type="ECO:0000313" key="4">
    <source>
        <dbReference type="Proteomes" id="UP000294545"/>
    </source>
</evidence>
<proteinExistence type="predicted"/>
<accession>A0A4R1MJU5</accession>
<dbReference type="RefSeq" id="WP_165868572.1">
    <property type="nucleotide sequence ID" value="NZ_SMGQ01000013.1"/>
</dbReference>
<dbReference type="Gene3D" id="1.10.10.2840">
    <property type="entry name" value="PucR C-terminal helix-turn-helix domain"/>
    <property type="match status" value="1"/>
</dbReference>
<gene>
    <name evidence="3" type="ORF">EDC19_1880</name>
</gene>
<dbReference type="PANTHER" id="PTHR33744:SF15">
    <property type="entry name" value="CARBOHYDRATE DIACID REGULATOR"/>
    <property type="match status" value="1"/>
</dbReference>
<comment type="caution">
    <text evidence="3">The sequence shown here is derived from an EMBL/GenBank/DDBJ whole genome shotgun (WGS) entry which is preliminary data.</text>
</comment>
<dbReference type="EMBL" id="SMGQ01000013">
    <property type="protein sequence ID" value="TCK92725.1"/>
    <property type="molecule type" value="Genomic_DNA"/>
</dbReference>
<reference evidence="3 4" key="1">
    <citation type="submission" date="2019-03" db="EMBL/GenBank/DDBJ databases">
        <title>Genomic Encyclopedia of Type Strains, Phase IV (KMG-IV): sequencing the most valuable type-strain genomes for metagenomic binning, comparative biology and taxonomic classification.</title>
        <authorList>
            <person name="Goeker M."/>
        </authorList>
    </citation>
    <scope>NUCLEOTIDE SEQUENCE [LARGE SCALE GENOMIC DNA]</scope>
    <source>
        <strain evidence="3 4">DSM 24176</strain>
    </source>
</reference>
<evidence type="ECO:0000259" key="2">
    <source>
        <dbReference type="Pfam" id="PF13556"/>
    </source>
</evidence>
<dbReference type="InterPro" id="IPR025736">
    <property type="entry name" value="PucR_C-HTH_dom"/>
</dbReference>
<feature type="domain" description="Putative sugar diacid recognition" evidence="1">
    <location>
        <begin position="4"/>
        <end position="134"/>
    </location>
</feature>
<sequence length="379" mass="44615">MVVLDSSLAQKFIHKTANYFEYNINIMNYKGIIIASKDESRVGDFHEVAYNMLRGALDTGIVKEEQKYLGTKLGVNLFIEYKGENIGVIGVSGDPDTVKVFAHMLKNFLEAMIEYEMHMEWERLKKDKTEQFLYYLLFEEYIDLSKANSMAEELNIKKDLTRACLIIKNRSNITIERVINILMNTEGYSHQDIIIVARNSDIIVFKKIGEDIKHAIKNYKYDIEDYISKFVENIKEMNANEKLSFFVGTLQNNITRYKDSYNHANHLRLQIKEKKGIYFFNDYVIDYYRKLVNIKTYDEIYNIYNKAFTDDEKIVITETIEALKKNNYNIVNSSKELFIHRNTLLFRLNKLKNTLNIDPVANASDRDFLNEMAYYFNPK</sequence>
<dbReference type="AlphaFoldDB" id="A0A4R1MJU5"/>
<dbReference type="InterPro" id="IPR008599">
    <property type="entry name" value="Diacid_rec"/>
</dbReference>
<dbReference type="InterPro" id="IPR042070">
    <property type="entry name" value="PucR_C-HTH_sf"/>
</dbReference>
<dbReference type="Proteomes" id="UP000294545">
    <property type="component" value="Unassembled WGS sequence"/>
</dbReference>
<evidence type="ECO:0000259" key="1">
    <source>
        <dbReference type="Pfam" id="PF05651"/>
    </source>
</evidence>
<dbReference type="InterPro" id="IPR051448">
    <property type="entry name" value="CdaR-like_regulators"/>
</dbReference>
<keyword evidence="4" id="KW-1185">Reference proteome</keyword>
<organism evidence="3 4">
    <name type="scientific">Natranaerovirga hydrolytica</name>
    <dbReference type="NCBI Taxonomy" id="680378"/>
    <lineage>
        <taxon>Bacteria</taxon>
        <taxon>Bacillati</taxon>
        <taxon>Bacillota</taxon>
        <taxon>Clostridia</taxon>
        <taxon>Lachnospirales</taxon>
        <taxon>Natranaerovirgaceae</taxon>
        <taxon>Natranaerovirga</taxon>
    </lineage>
</organism>
<dbReference type="Pfam" id="PF13556">
    <property type="entry name" value="HTH_30"/>
    <property type="match status" value="1"/>
</dbReference>